<dbReference type="Proteomes" id="UP000789901">
    <property type="component" value="Unassembled WGS sequence"/>
</dbReference>
<keyword evidence="2" id="KW-1185">Reference proteome</keyword>
<dbReference type="EMBL" id="CAJVQB010044744">
    <property type="protein sequence ID" value="CAG8832110.1"/>
    <property type="molecule type" value="Genomic_DNA"/>
</dbReference>
<accession>A0ABN7WHK9</accession>
<name>A0ABN7WHK9_GIGMA</name>
<sequence>CIEVPDLTTYNLKSIVGMIIDSIKEGPHMSTCYENVSTFYFACSQLNELAYDYKKSNRKRTIRFDCYGKLNIHIDIPVAKVVVKLSHGIFYNALIDCTTPAKIKLKIEKNLHMSPIQL</sequence>
<organism evidence="1 2">
    <name type="scientific">Gigaspora margarita</name>
    <dbReference type="NCBI Taxonomy" id="4874"/>
    <lineage>
        <taxon>Eukaryota</taxon>
        <taxon>Fungi</taxon>
        <taxon>Fungi incertae sedis</taxon>
        <taxon>Mucoromycota</taxon>
        <taxon>Glomeromycotina</taxon>
        <taxon>Glomeromycetes</taxon>
        <taxon>Diversisporales</taxon>
        <taxon>Gigasporaceae</taxon>
        <taxon>Gigaspora</taxon>
    </lineage>
</organism>
<reference evidence="1 2" key="1">
    <citation type="submission" date="2021-06" db="EMBL/GenBank/DDBJ databases">
        <authorList>
            <person name="Kallberg Y."/>
            <person name="Tangrot J."/>
            <person name="Rosling A."/>
        </authorList>
    </citation>
    <scope>NUCLEOTIDE SEQUENCE [LARGE SCALE GENOMIC DNA]</scope>
    <source>
        <strain evidence="1 2">120-4 pot B 10/14</strain>
    </source>
</reference>
<proteinExistence type="predicted"/>
<protein>
    <submittedName>
        <fullName evidence="1">2854_t:CDS:1</fullName>
    </submittedName>
</protein>
<comment type="caution">
    <text evidence="1">The sequence shown here is derived from an EMBL/GenBank/DDBJ whole genome shotgun (WGS) entry which is preliminary data.</text>
</comment>
<evidence type="ECO:0000313" key="2">
    <source>
        <dbReference type="Proteomes" id="UP000789901"/>
    </source>
</evidence>
<evidence type="ECO:0000313" key="1">
    <source>
        <dbReference type="EMBL" id="CAG8832110.1"/>
    </source>
</evidence>
<feature type="non-terminal residue" evidence="1">
    <location>
        <position position="1"/>
    </location>
</feature>
<gene>
    <name evidence="1" type="ORF">GMARGA_LOCUS30912</name>
</gene>